<dbReference type="AlphaFoldDB" id="N9MA51"/>
<gene>
    <name evidence="1" type="ORF">F906_00434</name>
</gene>
<dbReference type="PANTHER" id="PTHR48228:SF5">
    <property type="entry name" value="ALPHA-METHYLACYL-COA RACEMASE"/>
    <property type="match status" value="1"/>
</dbReference>
<dbReference type="Gene3D" id="3.40.50.10540">
    <property type="entry name" value="Crotonobetainyl-coa:carnitine coa-transferase, domain 1"/>
    <property type="match status" value="1"/>
</dbReference>
<reference evidence="1 2" key="1">
    <citation type="submission" date="2013-02" db="EMBL/GenBank/DDBJ databases">
        <title>The Genome Sequence of Acinetobacter sp. NIPH 713.</title>
        <authorList>
            <consortium name="The Broad Institute Genome Sequencing Platform"/>
            <consortium name="The Broad Institute Genome Sequencing Center for Infectious Disease"/>
            <person name="Cerqueira G."/>
            <person name="Feldgarden M."/>
            <person name="Courvalin P."/>
            <person name="Perichon B."/>
            <person name="Grillot-Courvalin C."/>
            <person name="Clermont D."/>
            <person name="Rocha E."/>
            <person name="Yoon E.-J."/>
            <person name="Nemec A."/>
            <person name="Walker B."/>
            <person name="Young S.K."/>
            <person name="Zeng Q."/>
            <person name="Gargeya S."/>
            <person name="Fitzgerald M."/>
            <person name="Haas B."/>
            <person name="Abouelleil A."/>
            <person name="Alvarado L."/>
            <person name="Arachchi H.M."/>
            <person name="Berlin A.M."/>
            <person name="Chapman S.B."/>
            <person name="Dewar J."/>
            <person name="Goldberg J."/>
            <person name="Griggs A."/>
            <person name="Gujja S."/>
            <person name="Hansen M."/>
            <person name="Howarth C."/>
            <person name="Imamovic A."/>
            <person name="Larimer J."/>
            <person name="McCowan C."/>
            <person name="Murphy C."/>
            <person name="Neiman D."/>
            <person name="Pearson M."/>
            <person name="Priest M."/>
            <person name="Roberts A."/>
            <person name="Saif S."/>
            <person name="Shea T."/>
            <person name="Sisk P."/>
            <person name="Sykes S."/>
            <person name="Wortman J."/>
            <person name="Nusbaum C."/>
            <person name="Birren B."/>
        </authorList>
    </citation>
    <scope>NUCLEOTIDE SEQUENCE [LARGE SCALE GENOMIC DNA]</scope>
    <source>
        <strain evidence="1 2">NIPH 713</strain>
    </source>
</reference>
<sequence length="400" mass="44000">MAEHDIVFMHLCFYDAEKSNISRANTPMSYTLKGLKILDFSTLLPGPFATLYLADLGAEVVHIESPTRPDLLRLMPPFANGQATSQSYLNRNKQSVALDLKDPTNIELVKSKIADYDIVIEQFRPGVMQRLGLGYLILSEINPKLIYCSITGYGQTGTYKAKAGHDINYLALSGIAGHSGRIESGPPALGIQVADVVGGSMHAVIAILAAVIERQRSGKGQYIDISMTDCVVTMNNLAASASLAGNQHQRPESGYLNGGTFYDYYATQDGRYLSIGSLEPQFMQGLAQALELPIILEKGNSFAPEDRAAVKQAIQNRIKSKPLAEWQTLFAALDVCVEPVLKLEEALHSDLAQQREWLVQVPLKPDSQQTEAQLACPIKFSRSKIRYDFVGQFLGESEKW</sequence>
<dbReference type="InterPro" id="IPR044855">
    <property type="entry name" value="CoA-Trfase_III_dom3_sf"/>
</dbReference>
<dbReference type="InterPro" id="IPR003673">
    <property type="entry name" value="CoA-Trfase_fam_III"/>
</dbReference>
<evidence type="ECO:0000313" key="2">
    <source>
        <dbReference type="Proteomes" id="UP000023774"/>
    </source>
</evidence>
<accession>N9MA51</accession>
<proteinExistence type="predicted"/>
<organism evidence="1 2">
    <name type="scientific">Acinetobacter pseudolwoffii</name>
    <dbReference type="NCBI Taxonomy" id="2053287"/>
    <lineage>
        <taxon>Bacteria</taxon>
        <taxon>Pseudomonadati</taxon>
        <taxon>Pseudomonadota</taxon>
        <taxon>Gammaproteobacteria</taxon>
        <taxon>Moraxellales</taxon>
        <taxon>Moraxellaceae</taxon>
        <taxon>Acinetobacter</taxon>
    </lineage>
</organism>
<dbReference type="PATRIC" id="fig|1217709.3.peg.411"/>
<dbReference type="InterPro" id="IPR023606">
    <property type="entry name" value="CoA-Trfase_III_dom_1_sf"/>
</dbReference>
<keyword evidence="2" id="KW-1185">Reference proteome</keyword>
<name>N9MA51_9GAMM</name>
<dbReference type="PANTHER" id="PTHR48228">
    <property type="entry name" value="SUCCINYL-COA--D-CITRAMALATE COA-TRANSFERASE"/>
    <property type="match status" value="1"/>
</dbReference>
<dbReference type="EMBL" id="APRJ01000010">
    <property type="protein sequence ID" value="ENW87209.1"/>
    <property type="molecule type" value="Genomic_DNA"/>
</dbReference>
<protein>
    <submittedName>
        <fullName evidence="1">Uncharacterized protein</fullName>
    </submittedName>
</protein>
<dbReference type="Gene3D" id="3.30.1540.10">
    <property type="entry name" value="formyl-coa transferase, domain 3"/>
    <property type="match status" value="1"/>
</dbReference>
<dbReference type="HOGENOM" id="CLU_033975_0_0_6"/>
<dbReference type="GO" id="GO:0003824">
    <property type="term" value="F:catalytic activity"/>
    <property type="evidence" value="ECO:0007669"/>
    <property type="project" value="InterPro"/>
</dbReference>
<dbReference type="Pfam" id="PF02515">
    <property type="entry name" value="CoA_transf_3"/>
    <property type="match status" value="1"/>
</dbReference>
<evidence type="ECO:0000313" key="1">
    <source>
        <dbReference type="EMBL" id="ENW87209.1"/>
    </source>
</evidence>
<comment type="caution">
    <text evidence="1">The sequence shown here is derived from an EMBL/GenBank/DDBJ whole genome shotgun (WGS) entry which is preliminary data.</text>
</comment>
<dbReference type="Proteomes" id="UP000023774">
    <property type="component" value="Unassembled WGS sequence"/>
</dbReference>
<dbReference type="SUPFAM" id="SSF89796">
    <property type="entry name" value="CoA-transferase family III (CaiB/BaiF)"/>
    <property type="match status" value="1"/>
</dbReference>
<dbReference type="InterPro" id="IPR050509">
    <property type="entry name" value="CoA-transferase_III"/>
</dbReference>